<comment type="subcellular location">
    <subcellularLocation>
        <location evidence="1">Membrane</location>
        <topology evidence="1">Multi-pass membrane protein</topology>
    </subcellularLocation>
</comment>
<dbReference type="Gene3D" id="1.50.40.10">
    <property type="entry name" value="Mitochondrial carrier domain"/>
    <property type="match status" value="1"/>
</dbReference>
<name>A0A9W9SIH7_9EURO</name>
<dbReference type="EMBL" id="JAPZBU010000011">
    <property type="protein sequence ID" value="KAJ5379173.1"/>
    <property type="molecule type" value="Genomic_DNA"/>
</dbReference>
<feature type="repeat" description="Solcar" evidence="9">
    <location>
        <begin position="116"/>
        <end position="195"/>
    </location>
</feature>
<dbReference type="RefSeq" id="XP_056482959.1">
    <property type="nucleotide sequence ID" value="XM_056636929.1"/>
</dbReference>
<reference evidence="11" key="2">
    <citation type="journal article" date="2023" name="IMA Fungus">
        <title>Comparative genomic study of the Penicillium genus elucidates a diverse pangenome and 15 lateral gene transfer events.</title>
        <authorList>
            <person name="Petersen C."/>
            <person name="Sorensen T."/>
            <person name="Nielsen M.R."/>
            <person name="Sondergaard T.E."/>
            <person name="Sorensen J.L."/>
            <person name="Fitzpatrick D.A."/>
            <person name="Frisvad J.C."/>
            <person name="Nielsen K.L."/>
        </authorList>
    </citation>
    <scope>NUCLEOTIDE SEQUENCE</scope>
    <source>
        <strain evidence="11">IBT 29677</strain>
    </source>
</reference>
<feature type="repeat" description="Solcar" evidence="9">
    <location>
        <begin position="23"/>
        <end position="108"/>
    </location>
</feature>
<dbReference type="InterPro" id="IPR050391">
    <property type="entry name" value="Mito_Metabolite_Transporter"/>
</dbReference>
<keyword evidence="6" id="KW-0999">Mitochondrion inner membrane</keyword>
<keyword evidence="6" id="KW-0496">Mitochondrion</keyword>
<dbReference type="SUPFAM" id="SSF103506">
    <property type="entry name" value="Mitochondrial carrier"/>
    <property type="match status" value="1"/>
</dbReference>
<sequence>MATTKVARIPPASESSVLSSKAENISYPRWFGGSASCVAVIVSHPFDLIKVRMQTVSNGTKQSTIITGMRILQGEGVKGFYHGLTAGFMRALTYGTSRIALYEEMKQSAEKPNQPLSTPILGMMAASSGFIGAIFGTPADIANVRMQNDASLPQQQRRNYRNVLDAWVQMKRVEGWRSFRQGLWPNCFRSGIMTANEEKPLIHFAASLLASLVATSISSPMDVIRTQLMSSSNKTSVFDVVRNLMHAEGPRWVFRGWTPSFVRLGPQTIATLVLLEQHKKIYRMLKSEKR</sequence>
<accession>A0A9W9SIH7</accession>
<dbReference type="GeneID" id="81375909"/>
<evidence type="ECO:0000256" key="7">
    <source>
        <dbReference type="ARBA" id="ARBA00022989"/>
    </source>
</evidence>
<dbReference type="AlphaFoldDB" id="A0A9W9SIH7"/>
<protein>
    <recommendedName>
        <fullName evidence="13">Mitochondrial thiamine pyrophosphate carrier 1</fullName>
    </recommendedName>
</protein>
<evidence type="ECO:0000256" key="2">
    <source>
        <dbReference type="ARBA" id="ARBA00006375"/>
    </source>
</evidence>
<dbReference type="Proteomes" id="UP001147747">
    <property type="component" value="Unassembled WGS sequence"/>
</dbReference>
<comment type="similarity">
    <text evidence="2 10">Belongs to the mitochondrial carrier (TC 2.A.29) family.</text>
</comment>
<evidence type="ECO:0000313" key="12">
    <source>
        <dbReference type="Proteomes" id="UP001147747"/>
    </source>
</evidence>
<comment type="caution">
    <text evidence="11">The sequence shown here is derived from an EMBL/GenBank/DDBJ whole genome shotgun (WGS) entry which is preliminary data.</text>
</comment>
<dbReference type="OrthoDB" id="448427at2759"/>
<evidence type="ECO:0000313" key="11">
    <source>
        <dbReference type="EMBL" id="KAJ5379173.1"/>
    </source>
</evidence>
<organism evidence="11 12">
    <name type="scientific">Penicillium cosmopolitanum</name>
    <dbReference type="NCBI Taxonomy" id="1131564"/>
    <lineage>
        <taxon>Eukaryota</taxon>
        <taxon>Fungi</taxon>
        <taxon>Dikarya</taxon>
        <taxon>Ascomycota</taxon>
        <taxon>Pezizomycotina</taxon>
        <taxon>Eurotiomycetes</taxon>
        <taxon>Eurotiomycetidae</taxon>
        <taxon>Eurotiales</taxon>
        <taxon>Aspergillaceae</taxon>
        <taxon>Penicillium</taxon>
    </lineage>
</organism>
<evidence type="ECO:0000256" key="3">
    <source>
        <dbReference type="ARBA" id="ARBA00022448"/>
    </source>
</evidence>
<keyword evidence="4 9" id="KW-0812">Transmembrane</keyword>
<proteinExistence type="inferred from homology"/>
<dbReference type="PANTHER" id="PTHR45618">
    <property type="entry name" value="MITOCHONDRIAL DICARBOXYLATE CARRIER-RELATED"/>
    <property type="match status" value="1"/>
</dbReference>
<evidence type="ECO:0000256" key="6">
    <source>
        <dbReference type="ARBA" id="ARBA00022792"/>
    </source>
</evidence>
<keyword evidence="12" id="KW-1185">Reference proteome</keyword>
<keyword evidence="7" id="KW-1133">Transmembrane helix</keyword>
<keyword evidence="8 9" id="KW-0472">Membrane</keyword>
<dbReference type="PROSITE" id="PS50920">
    <property type="entry name" value="SOLCAR"/>
    <property type="match status" value="3"/>
</dbReference>
<keyword evidence="5" id="KW-0677">Repeat</keyword>
<evidence type="ECO:0000256" key="9">
    <source>
        <dbReference type="PROSITE-ProRule" id="PRU00282"/>
    </source>
</evidence>
<evidence type="ECO:0000256" key="10">
    <source>
        <dbReference type="RuleBase" id="RU000488"/>
    </source>
</evidence>
<dbReference type="GO" id="GO:0016020">
    <property type="term" value="C:membrane"/>
    <property type="evidence" value="ECO:0007669"/>
    <property type="project" value="UniProtKB-SubCell"/>
</dbReference>
<keyword evidence="3 10" id="KW-0813">Transport</keyword>
<dbReference type="Pfam" id="PF00153">
    <property type="entry name" value="Mito_carr"/>
    <property type="match status" value="3"/>
</dbReference>
<evidence type="ECO:0000256" key="1">
    <source>
        <dbReference type="ARBA" id="ARBA00004141"/>
    </source>
</evidence>
<feature type="repeat" description="Solcar" evidence="9">
    <location>
        <begin position="198"/>
        <end position="281"/>
    </location>
</feature>
<reference evidence="11" key="1">
    <citation type="submission" date="2022-12" db="EMBL/GenBank/DDBJ databases">
        <authorList>
            <person name="Petersen C."/>
        </authorList>
    </citation>
    <scope>NUCLEOTIDE SEQUENCE</scope>
    <source>
        <strain evidence="11">IBT 29677</strain>
    </source>
</reference>
<evidence type="ECO:0000256" key="8">
    <source>
        <dbReference type="ARBA" id="ARBA00023136"/>
    </source>
</evidence>
<evidence type="ECO:0000256" key="4">
    <source>
        <dbReference type="ARBA" id="ARBA00022692"/>
    </source>
</evidence>
<gene>
    <name evidence="11" type="ORF">N7509_012292</name>
</gene>
<dbReference type="InterPro" id="IPR023395">
    <property type="entry name" value="MCP_dom_sf"/>
</dbReference>
<evidence type="ECO:0000256" key="5">
    <source>
        <dbReference type="ARBA" id="ARBA00022737"/>
    </source>
</evidence>
<dbReference type="InterPro" id="IPR018108">
    <property type="entry name" value="MCP_transmembrane"/>
</dbReference>
<evidence type="ECO:0008006" key="13">
    <source>
        <dbReference type="Google" id="ProtNLM"/>
    </source>
</evidence>